<evidence type="ECO:0000313" key="10">
    <source>
        <dbReference type="EMBL" id="KHD09959.1"/>
    </source>
</evidence>
<organism evidence="10 11">
    <name type="scientific">Candidatus Thiomargarita nelsonii</name>
    <dbReference type="NCBI Taxonomy" id="1003181"/>
    <lineage>
        <taxon>Bacteria</taxon>
        <taxon>Pseudomonadati</taxon>
        <taxon>Pseudomonadota</taxon>
        <taxon>Gammaproteobacteria</taxon>
        <taxon>Thiotrichales</taxon>
        <taxon>Thiotrichaceae</taxon>
        <taxon>Thiomargarita</taxon>
    </lineage>
</organism>
<dbReference type="AlphaFoldDB" id="A0A0A6P8E6"/>
<evidence type="ECO:0000256" key="2">
    <source>
        <dbReference type="ARBA" id="ARBA00004953"/>
    </source>
</evidence>
<evidence type="ECO:0000256" key="6">
    <source>
        <dbReference type="ARBA" id="ARBA00022692"/>
    </source>
</evidence>
<dbReference type="GO" id="GO:0005886">
    <property type="term" value="C:plasma membrane"/>
    <property type="evidence" value="ECO:0007669"/>
    <property type="project" value="UniProtKB-SubCell"/>
</dbReference>
<dbReference type="Proteomes" id="UP000030428">
    <property type="component" value="Unassembled WGS sequence"/>
</dbReference>
<comment type="similarity">
    <text evidence="3 9">Belongs to the CobD/CbiB family.</text>
</comment>
<dbReference type="GO" id="GO:0015420">
    <property type="term" value="F:ABC-type vitamin B12 transporter activity"/>
    <property type="evidence" value="ECO:0007669"/>
    <property type="project" value="UniProtKB-UniRule"/>
</dbReference>
<gene>
    <name evidence="9" type="primary">cobD</name>
    <name evidence="10" type="ORF">PN36_14380</name>
</gene>
<keyword evidence="7 9" id="KW-1133">Transmembrane helix</keyword>
<dbReference type="GO" id="GO:0009236">
    <property type="term" value="P:cobalamin biosynthetic process"/>
    <property type="evidence" value="ECO:0007669"/>
    <property type="project" value="UniProtKB-UniRule"/>
</dbReference>
<dbReference type="PANTHER" id="PTHR34308">
    <property type="entry name" value="COBALAMIN BIOSYNTHESIS PROTEIN CBIB"/>
    <property type="match status" value="1"/>
</dbReference>
<comment type="caution">
    <text evidence="9">Lacks conserved residue(s) required for the propagation of feature annotation.</text>
</comment>
<feature type="transmembrane region" description="Helical" evidence="9">
    <location>
        <begin position="50"/>
        <end position="83"/>
    </location>
</feature>
<comment type="subcellular location">
    <subcellularLocation>
        <location evidence="1 9">Cell membrane</location>
        <topology evidence="1 9">Multi-pass membrane protein</topology>
    </subcellularLocation>
</comment>
<dbReference type="PANTHER" id="PTHR34308:SF1">
    <property type="entry name" value="COBALAMIN BIOSYNTHESIS PROTEIN CBIB"/>
    <property type="match status" value="1"/>
</dbReference>
<evidence type="ECO:0000256" key="5">
    <source>
        <dbReference type="ARBA" id="ARBA00022573"/>
    </source>
</evidence>
<evidence type="ECO:0000256" key="8">
    <source>
        <dbReference type="ARBA" id="ARBA00023136"/>
    </source>
</evidence>
<dbReference type="UniPathway" id="UPA00148"/>
<dbReference type="NCBIfam" id="TIGR00380">
    <property type="entry name" value="cobal_cbiB"/>
    <property type="match status" value="1"/>
</dbReference>
<keyword evidence="8 9" id="KW-0472">Membrane</keyword>
<sequence length="296" mass="32325">MSTGLICILAVILDAILGEPRRFHPLIGFGHWANCLEQRLNTGAGERWQGILAVILAILPFILFAWLLSETWIIAVVLLYFAIAPRSLSEHAWAVQTALRQNDLEQARQKVSLIVSRDTNNLDAQGVTRATIESVLENGNDAIFAAIFWYLLAGLPGLVLYRLANTLDALWGYRNARFQHFGWAAARLDDALNLIPARLTALSYACVGHFATALQCWLKQAPSWYSPNAGPVMAAGAGALQVILGDSAHYHGQIKNRPILGTGNPPTANDIGRAVALIHRALVLWLLIIIVLAACL</sequence>
<evidence type="ECO:0000256" key="1">
    <source>
        <dbReference type="ARBA" id="ARBA00004651"/>
    </source>
</evidence>
<dbReference type="HAMAP" id="MF_00024">
    <property type="entry name" value="CobD_CbiB"/>
    <property type="match status" value="1"/>
</dbReference>
<evidence type="ECO:0000256" key="4">
    <source>
        <dbReference type="ARBA" id="ARBA00022475"/>
    </source>
</evidence>
<evidence type="ECO:0000256" key="9">
    <source>
        <dbReference type="HAMAP-Rule" id="MF_00024"/>
    </source>
</evidence>
<evidence type="ECO:0000256" key="7">
    <source>
        <dbReference type="ARBA" id="ARBA00022989"/>
    </source>
</evidence>
<dbReference type="Pfam" id="PF03186">
    <property type="entry name" value="CobD_Cbib"/>
    <property type="match status" value="1"/>
</dbReference>
<proteinExistence type="inferred from homology"/>
<dbReference type="GO" id="GO:0048472">
    <property type="term" value="F:threonine-phosphate decarboxylase activity"/>
    <property type="evidence" value="ECO:0007669"/>
    <property type="project" value="InterPro"/>
</dbReference>
<dbReference type="EMBL" id="JSZA02000049">
    <property type="protein sequence ID" value="KHD09959.1"/>
    <property type="molecule type" value="Genomic_DNA"/>
</dbReference>
<keyword evidence="5 9" id="KW-0169">Cobalamin biosynthesis</keyword>
<comment type="function">
    <text evidence="9">Converts cobyric acid to cobinamide by the addition of aminopropanol on the F carboxylic group.</text>
</comment>
<protein>
    <recommendedName>
        <fullName evidence="9">Cobalamin biosynthesis protein CobD</fullName>
    </recommendedName>
</protein>
<dbReference type="InterPro" id="IPR004485">
    <property type="entry name" value="Cobalamin_biosynth_CobD/CbiB"/>
</dbReference>
<keyword evidence="4 9" id="KW-1003">Cell membrane</keyword>
<comment type="pathway">
    <text evidence="2 9">Cofactor biosynthesis; adenosylcobalamin biosynthesis.</text>
</comment>
<keyword evidence="6 9" id="KW-0812">Transmembrane</keyword>
<comment type="caution">
    <text evidence="10">The sequence shown here is derived from an EMBL/GenBank/DDBJ whole genome shotgun (WGS) entry which is preliminary data.</text>
</comment>
<accession>A0A0A6P8E6</accession>
<feature type="transmembrane region" description="Helical" evidence="9">
    <location>
        <begin position="142"/>
        <end position="164"/>
    </location>
</feature>
<keyword evidence="11" id="KW-1185">Reference proteome</keyword>
<evidence type="ECO:0000256" key="3">
    <source>
        <dbReference type="ARBA" id="ARBA00006263"/>
    </source>
</evidence>
<feature type="transmembrane region" description="Helical" evidence="9">
    <location>
        <begin position="274"/>
        <end position="295"/>
    </location>
</feature>
<name>A0A0A6P8E6_9GAMM</name>
<evidence type="ECO:0000313" key="11">
    <source>
        <dbReference type="Proteomes" id="UP000030428"/>
    </source>
</evidence>
<reference evidence="10 11" key="1">
    <citation type="journal article" date="2016" name="Front. Microbiol.">
        <title>Single-Cell (Meta-)Genomics of a Dimorphic Candidatus Thiomargarita nelsonii Reveals Genomic Plasticity.</title>
        <authorList>
            <person name="Flood B.E."/>
            <person name="Fliss P."/>
            <person name="Jones D.S."/>
            <person name="Dick G.J."/>
            <person name="Jain S."/>
            <person name="Kaster A.K."/>
            <person name="Winkel M."/>
            <person name="Mussmann M."/>
            <person name="Bailey J."/>
        </authorList>
    </citation>
    <scope>NUCLEOTIDE SEQUENCE [LARGE SCALE GENOMIC DNA]</scope>
    <source>
        <strain evidence="10">Hydrate Ridge</strain>
    </source>
</reference>